<evidence type="ECO:0000256" key="2">
    <source>
        <dbReference type="ARBA" id="ARBA00022692"/>
    </source>
</evidence>
<evidence type="ECO:0000256" key="4">
    <source>
        <dbReference type="ARBA" id="ARBA00023136"/>
    </source>
</evidence>
<dbReference type="AlphaFoldDB" id="A0A8K1CGJ3"/>
<comment type="subcellular location">
    <subcellularLocation>
        <location evidence="1">Endomembrane system</location>
        <topology evidence="1">Multi-pass membrane protein</topology>
    </subcellularLocation>
</comment>
<accession>A0A8K1CGJ3</accession>
<organism evidence="8 9">
    <name type="scientific">Pythium oligandrum</name>
    <name type="common">Mycoparasitic fungus</name>
    <dbReference type="NCBI Taxonomy" id="41045"/>
    <lineage>
        <taxon>Eukaryota</taxon>
        <taxon>Sar</taxon>
        <taxon>Stramenopiles</taxon>
        <taxon>Oomycota</taxon>
        <taxon>Peronosporomycetes</taxon>
        <taxon>Pythiales</taxon>
        <taxon>Pythiaceae</taxon>
        <taxon>Pythium</taxon>
    </lineage>
</organism>
<sequence>MGNLPLLSGTMQSDAIKAREASYFHTSRVSASFHPAPIAPFPFSPTDRPKLGRNRIINQSESSSSDSEDDTDSDSSAGGDAASEDTEGESDAEDSSTSERSCGASNSSLSDSEVDDFSATDDDNAPIRISSGAKWRFKSMNARPDLPVWQSDNIGIAALLIPITGITTMVLTEVLACANHFDCSKNYPTLSYAAEFKPEGYAFTIGMCSTAMLILATVALFHWFLRLRLMHPTVDRATVLITHGCLTAGAISAVSLFGLAVFDMGAYHDAHINFTVTFFIFAWVTMIAAQLARRLLLRDDKVASLSRAPSSVPWTIWNAMLRWKHMKTIEAYRLGWFFLLSGLTSTAMFGLLFLCVNGVWSNPLGFTAVQEAFFEAFAIVCQLLFMGTLSSELALLTRVVEYRDYQELERTE</sequence>
<keyword evidence="4 6" id="KW-0472">Membrane</keyword>
<evidence type="ECO:0000313" key="9">
    <source>
        <dbReference type="Proteomes" id="UP000794436"/>
    </source>
</evidence>
<evidence type="ECO:0000256" key="3">
    <source>
        <dbReference type="ARBA" id="ARBA00022989"/>
    </source>
</evidence>
<reference evidence="8" key="1">
    <citation type="submission" date="2019-03" db="EMBL/GenBank/DDBJ databases">
        <title>Long read genome sequence of the mycoparasitic Pythium oligandrum ATCC 38472 isolated from sugarbeet rhizosphere.</title>
        <authorList>
            <person name="Gaulin E."/>
        </authorList>
    </citation>
    <scope>NUCLEOTIDE SEQUENCE</scope>
    <source>
        <strain evidence="8">ATCC 38472_TT</strain>
    </source>
</reference>
<name>A0A8K1CGJ3_PYTOL</name>
<feature type="transmembrane region" description="Helical" evidence="6">
    <location>
        <begin position="274"/>
        <end position="292"/>
    </location>
</feature>
<dbReference type="GO" id="GO:0012505">
    <property type="term" value="C:endomembrane system"/>
    <property type="evidence" value="ECO:0007669"/>
    <property type="project" value="UniProtKB-SubCell"/>
</dbReference>
<dbReference type="Pfam" id="PF10277">
    <property type="entry name" value="Frag1"/>
    <property type="match status" value="1"/>
</dbReference>
<dbReference type="PANTHER" id="PTHR21324:SF2">
    <property type="entry name" value="EG:22E5.9 PROTEIN"/>
    <property type="match status" value="1"/>
</dbReference>
<dbReference type="InterPro" id="IPR050911">
    <property type="entry name" value="DRAM/TMEM150_Autophagy_Mod"/>
</dbReference>
<feature type="transmembrane region" description="Helical" evidence="6">
    <location>
        <begin position="237"/>
        <end position="262"/>
    </location>
</feature>
<feature type="transmembrane region" description="Helical" evidence="6">
    <location>
        <begin position="201"/>
        <end position="225"/>
    </location>
</feature>
<keyword evidence="9" id="KW-1185">Reference proteome</keyword>
<evidence type="ECO:0000256" key="5">
    <source>
        <dbReference type="SAM" id="MobiDB-lite"/>
    </source>
</evidence>
<feature type="transmembrane region" description="Helical" evidence="6">
    <location>
        <begin position="334"/>
        <end position="360"/>
    </location>
</feature>
<evidence type="ECO:0000313" key="8">
    <source>
        <dbReference type="EMBL" id="TMW62598.1"/>
    </source>
</evidence>
<proteinExistence type="predicted"/>
<gene>
    <name evidence="8" type="ORF">Poli38472_005216</name>
</gene>
<feature type="compositionally biased region" description="Polar residues" evidence="5">
    <location>
        <begin position="98"/>
        <end position="111"/>
    </location>
</feature>
<dbReference type="OrthoDB" id="125769at2759"/>
<comment type="caution">
    <text evidence="8">The sequence shown here is derived from an EMBL/GenBank/DDBJ whole genome shotgun (WGS) entry which is preliminary data.</text>
</comment>
<feature type="compositionally biased region" description="Acidic residues" evidence="5">
    <location>
        <begin position="112"/>
        <end position="124"/>
    </location>
</feature>
<evidence type="ECO:0000256" key="6">
    <source>
        <dbReference type="SAM" id="Phobius"/>
    </source>
</evidence>
<feature type="region of interest" description="Disordered" evidence="5">
    <location>
        <begin position="34"/>
        <end position="125"/>
    </location>
</feature>
<feature type="transmembrane region" description="Helical" evidence="6">
    <location>
        <begin position="372"/>
        <end position="396"/>
    </location>
</feature>
<dbReference type="InterPro" id="IPR019402">
    <property type="entry name" value="CWH43_N"/>
</dbReference>
<feature type="compositionally biased region" description="Acidic residues" evidence="5">
    <location>
        <begin position="82"/>
        <end position="96"/>
    </location>
</feature>
<evidence type="ECO:0000259" key="7">
    <source>
        <dbReference type="Pfam" id="PF10277"/>
    </source>
</evidence>
<evidence type="ECO:0000256" key="1">
    <source>
        <dbReference type="ARBA" id="ARBA00004127"/>
    </source>
</evidence>
<protein>
    <recommendedName>
        <fullName evidence="7">CWH43-like N-terminal domain-containing protein</fullName>
    </recommendedName>
</protein>
<keyword evidence="2 6" id="KW-0812">Transmembrane</keyword>
<feature type="domain" description="CWH43-like N-terminal" evidence="7">
    <location>
        <begin position="158"/>
        <end position="393"/>
    </location>
</feature>
<dbReference type="EMBL" id="SPLM01000073">
    <property type="protein sequence ID" value="TMW62598.1"/>
    <property type="molecule type" value="Genomic_DNA"/>
</dbReference>
<dbReference type="PANTHER" id="PTHR21324">
    <property type="entry name" value="FASTING-INDUCIBLE INTEGRAL MEMBRANE PROTEIN TM6P1-RELATED"/>
    <property type="match status" value="1"/>
</dbReference>
<keyword evidence="3 6" id="KW-1133">Transmembrane helix</keyword>
<dbReference type="Proteomes" id="UP000794436">
    <property type="component" value="Unassembled WGS sequence"/>
</dbReference>